<reference evidence="1 2" key="1">
    <citation type="submission" date="2019-12" db="EMBL/GenBank/DDBJ databases">
        <authorList>
            <person name="Alioto T."/>
            <person name="Alioto T."/>
            <person name="Gomez Garrido J."/>
        </authorList>
    </citation>
    <scope>NUCLEOTIDE SEQUENCE [LARGE SCALE GENOMIC DNA]</scope>
</reference>
<keyword evidence="2" id="KW-1185">Reference proteome</keyword>
<name>A0A8S0TES0_OLEEU</name>
<dbReference type="AlphaFoldDB" id="A0A8S0TES0"/>
<gene>
    <name evidence="1" type="ORF">OLEA9_A062688</name>
</gene>
<feature type="non-terminal residue" evidence="1">
    <location>
        <position position="67"/>
    </location>
</feature>
<accession>A0A8S0TES0</accession>
<dbReference type="EMBL" id="CACTIH010006009">
    <property type="protein sequence ID" value="CAA3003711.1"/>
    <property type="molecule type" value="Genomic_DNA"/>
</dbReference>
<comment type="caution">
    <text evidence="1">The sequence shown here is derived from an EMBL/GenBank/DDBJ whole genome shotgun (WGS) entry which is preliminary data.</text>
</comment>
<organism evidence="1 2">
    <name type="scientific">Olea europaea subsp. europaea</name>
    <dbReference type="NCBI Taxonomy" id="158383"/>
    <lineage>
        <taxon>Eukaryota</taxon>
        <taxon>Viridiplantae</taxon>
        <taxon>Streptophyta</taxon>
        <taxon>Embryophyta</taxon>
        <taxon>Tracheophyta</taxon>
        <taxon>Spermatophyta</taxon>
        <taxon>Magnoliopsida</taxon>
        <taxon>eudicotyledons</taxon>
        <taxon>Gunneridae</taxon>
        <taxon>Pentapetalae</taxon>
        <taxon>asterids</taxon>
        <taxon>lamiids</taxon>
        <taxon>Lamiales</taxon>
        <taxon>Oleaceae</taxon>
        <taxon>Oleeae</taxon>
        <taxon>Olea</taxon>
    </lineage>
</organism>
<protein>
    <submittedName>
        <fullName evidence="1">Uncharacterized protein</fullName>
    </submittedName>
</protein>
<proteinExistence type="predicted"/>
<dbReference type="Proteomes" id="UP000594638">
    <property type="component" value="Unassembled WGS sequence"/>
</dbReference>
<feature type="non-terminal residue" evidence="1">
    <location>
        <position position="1"/>
    </location>
</feature>
<sequence length="67" mass="7745">FFKSNSPPHQSARGFDRCSIPRIQSVVGSRCTTLTACELAVIYSISQRNYKHKEELEKRLLFIPMEE</sequence>
<evidence type="ECO:0000313" key="1">
    <source>
        <dbReference type="EMBL" id="CAA3003711.1"/>
    </source>
</evidence>
<evidence type="ECO:0000313" key="2">
    <source>
        <dbReference type="Proteomes" id="UP000594638"/>
    </source>
</evidence>
<dbReference type="Gramene" id="OE9A062688T1">
    <property type="protein sequence ID" value="OE9A062688C1"/>
    <property type="gene ID" value="OE9A062688"/>
</dbReference>